<organism evidence="2">
    <name type="scientific">Anopheles marajoara</name>
    <dbReference type="NCBI Taxonomy" id="58244"/>
    <lineage>
        <taxon>Eukaryota</taxon>
        <taxon>Metazoa</taxon>
        <taxon>Ecdysozoa</taxon>
        <taxon>Arthropoda</taxon>
        <taxon>Hexapoda</taxon>
        <taxon>Insecta</taxon>
        <taxon>Pterygota</taxon>
        <taxon>Neoptera</taxon>
        <taxon>Endopterygota</taxon>
        <taxon>Diptera</taxon>
        <taxon>Nematocera</taxon>
        <taxon>Culicoidea</taxon>
        <taxon>Culicidae</taxon>
        <taxon>Anophelinae</taxon>
        <taxon>Anopheles</taxon>
    </lineage>
</organism>
<evidence type="ECO:0000313" key="2">
    <source>
        <dbReference type="EMBL" id="MBW63819.1"/>
    </source>
</evidence>
<sequence length="68" mass="7827">MNTFLAVITLSVTVYARRLIKMETRDTVKKEISVARTYAPPRIAWISFRRTVSIILANEPSQVYILIT</sequence>
<name>A0A2M4CEX5_9DIPT</name>
<reference evidence="2" key="1">
    <citation type="submission" date="2018-01" db="EMBL/GenBank/DDBJ databases">
        <title>An insight into the sialome of Amazonian anophelines.</title>
        <authorList>
            <person name="Ribeiro J.M."/>
            <person name="Scarpassa V."/>
            <person name="Calvo E."/>
        </authorList>
    </citation>
    <scope>NUCLEOTIDE SEQUENCE</scope>
    <source>
        <tissue evidence="2">Salivary glands</tissue>
    </source>
</reference>
<accession>A0A2M4CEX5</accession>
<feature type="signal peptide" evidence="1">
    <location>
        <begin position="1"/>
        <end position="16"/>
    </location>
</feature>
<evidence type="ECO:0000256" key="1">
    <source>
        <dbReference type="SAM" id="SignalP"/>
    </source>
</evidence>
<proteinExistence type="predicted"/>
<feature type="chain" id="PRO_5014682433" evidence="1">
    <location>
        <begin position="17"/>
        <end position="68"/>
    </location>
</feature>
<protein>
    <submittedName>
        <fullName evidence="2">Putative secreted protein</fullName>
    </submittedName>
</protein>
<dbReference type="EMBL" id="GGFJ01014678">
    <property type="protein sequence ID" value="MBW63819.1"/>
    <property type="molecule type" value="Transcribed_RNA"/>
</dbReference>
<dbReference type="AlphaFoldDB" id="A0A2M4CEX5"/>
<keyword evidence="1" id="KW-0732">Signal</keyword>